<feature type="region of interest" description="Disordered" evidence="1">
    <location>
        <begin position="211"/>
        <end position="243"/>
    </location>
</feature>
<dbReference type="OrthoDB" id="8954335at2759"/>
<evidence type="ECO:0000313" key="3">
    <source>
        <dbReference type="Proteomes" id="UP000053989"/>
    </source>
</evidence>
<evidence type="ECO:0008006" key="4">
    <source>
        <dbReference type="Google" id="ProtNLM"/>
    </source>
</evidence>
<accession>A0A0C2Z4K1</accession>
<sequence length="243" mass="27457">SDFPVENGLESCTTQVQTAKPFFMDGRLVTLVDTPGFDDTTRSDTDVLTAIAAYLSNTYEQGAKLAGIIYMHRISDFRVGGTSKRNFRIFRELCGDNTLRNVLIVTNMWGSVNPKIGEAREKELASNDKFFKPVLEKGARMLRHNGTQASAHTILRHLANSQAATLAIQHELVNQRKGLAHTAAGAELTRALKEQADRHDEELKKLRSEMEVAMRSKDEETRQELQEEVDRKREEIERIRNDA</sequence>
<feature type="non-terminal residue" evidence="2">
    <location>
        <position position="1"/>
    </location>
</feature>
<dbReference type="InterPro" id="IPR027417">
    <property type="entry name" value="P-loop_NTPase"/>
</dbReference>
<keyword evidence="3" id="KW-1185">Reference proteome</keyword>
<organism evidence="2 3">
    <name type="scientific">Scleroderma citrinum Foug A</name>
    <dbReference type="NCBI Taxonomy" id="1036808"/>
    <lineage>
        <taxon>Eukaryota</taxon>
        <taxon>Fungi</taxon>
        <taxon>Dikarya</taxon>
        <taxon>Basidiomycota</taxon>
        <taxon>Agaricomycotina</taxon>
        <taxon>Agaricomycetes</taxon>
        <taxon>Agaricomycetidae</taxon>
        <taxon>Boletales</taxon>
        <taxon>Sclerodermatineae</taxon>
        <taxon>Sclerodermataceae</taxon>
        <taxon>Scleroderma</taxon>
    </lineage>
</organism>
<evidence type="ECO:0000256" key="1">
    <source>
        <dbReference type="SAM" id="MobiDB-lite"/>
    </source>
</evidence>
<dbReference type="SUPFAM" id="SSF52540">
    <property type="entry name" value="P-loop containing nucleoside triphosphate hydrolases"/>
    <property type="match status" value="1"/>
</dbReference>
<proteinExistence type="predicted"/>
<dbReference type="Proteomes" id="UP000053989">
    <property type="component" value="Unassembled WGS sequence"/>
</dbReference>
<reference evidence="2 3" key="1">
    <citation type="submission" date="2014-04" db="EMBL/GenBank/DDBJ databases">
        <authorList>
            <consortium name="DOE Joint Genome Institute"/>
            <person name="Kuo A."/>
            <person name="Kohler A."/>
            <person name="Nagy L.G."/>
            <person name="Floudas D."/>
            <person name="Copeland A."/>
            <person name="Barry K.W."/>
            <person name="Cichocki N."/>
            <person name="Veneault-Fourrey C."/>
            <person name="LaButti K."/>
            <person name="Lindquist E.A."/>
            <person name="Lipzen A."/>
            <person name="Lundell T."/>
            <person name="Morin E."/>
            <person name="Murat C."/>
            <person name="Sun H."/>
            <person name="Tunlid A."/>
            <person name="Henrissat B."/>
            <person name="Grigoriev I.V."/>
            <person name="Hibbett D.S."/>
            <person name="Martin F."/>
            <person name="Nordberg H.P."/>
            <person name="Cantor M.N."/>
            <person name="Hua S.X."/>
        </authorList>
    </citation>
    <scope>NUCLEOTIDE SEQUENCE [LARGE SCALE GENOMIC DNA]</scope>
    <source>
        <strain evidence="2 3">Foug A</strain>
    </source>
</reference>
<gene>
    <name evidence="2" type="ORF">SCLCIDRAFT_69667</name>
</gene>
<dbReference type="HOGENOM" id="CLU_018003_2_0_1"/>
<evidence type="ECO:0000313" key="2">
    <source>
        <dbReference type="EMBL" id="KIM56893.1"/>
    </source>
</evidence>
<dbReference type="EMBL" id="KN822108">
    <property type="protein sequence ID" value="KIM56893.1"/>
    <property type="molecule type" value="Genomic_DNA"/>
</dbReference>
<dbReference type="AlphaFoldDB" id="A0A0C2Z4K1"/>
<feature type="non-terminal residue" evidence="2">
    <location>
        <position position="243"/>
    </location>
</feature>
<reference evidence="3" key="2">
    <citation type="submission" date="2015-01" db="EMBL/GenBank/DDBJ databases">
        <title>Evolutionary Origins and Diversification of the Mycorrhizal Mutualists.</title>
        <authorList>
            <consortium name="DOE Joint Genome Institute"/>
            <consortium name="Mycorrhizal Genomics Consortium"/>
            <person name="Kohler A."/>
            <person name="Kuo A."/>
            <person name="Nagy L.G."/>
            <person name="Floudas D."/>
            <person name="Copeland A."/>
            <person name="Barry K.W."/>
            <person name="Cichocki N."/>
            <person name="Veneault-Fourrey C."/>
            <person name="LaButti K."/>
            <person name="Lindquist E.A."/>
            <person name="Lipzen A."/>
            <person name="Lundell T."/>
            <person name="Morin E."/>
            <person name="Murat C."/>
            <person name="Riley R."/>
            <person name="Ohm R."/>
            <person name="Sun H."/>
            <person name="Tunlid A."/>
            <person name="Henrissat B."/>
            <person name="Grigoriev I.V."/>
            <person name="Hibbett D.S."/>
            <person name="Martin F."/>
        </authorList>
    </citation>
    <scope>NUCLEOTIDE SEQUENCE [LARGE SCALE GENOMIC DNA]</scope>
    <source>
        <strain evidence="3">Foug A</strain>
    </source>
</reference>
<dbReference type="Gene3D" id="3.40.50.300">
    <property type="entry name" value="P-loop containing nucleotide triphosphate hydrolases"/>
    <property type="match status" value="1"/>
</dbReference>
<name>A0A0C2Z4K1_9AGAM</name>
<dbReference type="InParanoid" id="A0A0C2Z4K1"/>
<protein>
    <recommendedName>
        <fullName evidence="4">G domain-containing protein</fullName>
    </recommendedName>
</protein>